<dbReference type="InterPro" id="IPR010580">
    <property type="entry name" value="ER_stress-assoc"/>
</dbReference>
<evidence type="ECO:0000256" key="3">
    <source>
        <dbReference type="ARBA" id="ARBA00022824"/>
    </source>
</evidence>
<accession>A0A4P9Z1Q8</accession>
<evidence type="ECO:0000256" key="1">
    <source>
        <dbReference type="ARBA" id="ARBA00005500"/>
    </source>
</evidence>
<gene>
    <name evidence="7" type="ORF">SYNPS1DRAFT_21916</name>
</gene>
<keyword evidence="5 6" id="KW-0472">Membrane</keyword>
<evidence type="ECO:0000313" key="8">
    <source>
        <dbReference type="Proteomes" id="UP000278143"/>
    </source>
</evidence>
<dbReference type="EMBL" id="KZ989463">
    <property type="protein sequence ID" value="RKP26285.1"/>
    <property type="molecule type" value="Genomic_DNA"/>
</dbReference>
<dbReference type="GO" id="GO:0005789">
    <property type="term" value="C:endoplasmic reticulum membrane"/>
    <property type="evidence" value="ECO:0007669"/>
    <property type="project" value="UniProtKB-SubCell"/>
</dbReference>
<feature type="transmembrane region" description="Helical" evidence="6">
    <location>
        <begin position="32"/>
        <end position="50"/>
    </location>
</feature>
<evidence type="ECO:0000256" key="4">
    <source>
        <dbReference type="ARBA" id="ARBA00022989"/>
    </source>
</evidence>
<keyword evidence="8" id="KW-1185">Reference proteome</keyword>
<dbReference type="Proteomes" id="UP000278143">
    <property type="component" value="Unassembled WGS sequence"/>
</dbReference>
<organism evidence="7 8">
    <name type="scientific">Syncephalis pseudoplumigaleata</name>
    <dbReference type="NCBI Taxonomy" id="1712513"/>
    <lineage>
        <taxon>Eukaryota</taxon>
        <taxon>Fungi</taxon>
        <taxon>Fungi incertae sedis</taxon>
        <taxon>Zoopagomycota</taxon>
        <taxon>Zoopagomycotina</taxon>
        <taxon>Zoopagomycetes</taxon>
        <taxon>Zoopagales</taxon>
        <taxon>Piptocephalidaceae</taxon>
        <taxon>Syncephalis</taxon>
    </lineage>
</organism>
<comment type="similarity">
    <text evidence="1 6">Belongs to the RAMP4 family.</text>
</comment>
<evidence type="ECO:0000256" key="2">
    <source>
        <dbReference type="ARBA" id="ARBA00022692"/>
    </source>
</evidence>
<dbReference type="AlphaFoldDB" id="A0A4P9Z1Q8"/>
<dbReference type="Pfam" id="PF06624">
    <property type="entry name" value="RAMP4"/>
    <property type="match status" value="1"/>
</dbReference>
<name>A0A4P9Z1Q8_9FUNG</name>
<sequence length="53" mass="5907">MRARNAAYAKNVLKRGQLAQSQEYRRPASTQAALIFLLVIVVGSALFQLFNLV</sequence>
<keyword evidence="2 6" id="KW-0812">Transmembrane</keyword>
<comment type="subcellular location">
    <subcellularLocation>
        <location evidence="6">Membrane</location>
        <topology evidence="6">Single-pass membrane protein</topology>
    </subcellularLocation>
    <subcellularLocation>
        <location evidence="6">Endoplasmic reticulum membrane</location>
        <topology evidence="6">Single-pass membrane protein</topology>
    </subcellularLocation>
</comment>
<proteinExistence type="inferred from homology"/>
<protein>
    <recommendedName>
        <fullName evidence="6">Stress-associated endoplasmic reticulum protein</fullName>
    </recommendedName>
</protein>
<evidence type="ECO:0000256" key="6">
    <source>
        <dbReference type="RuleBase" id="RU364120"/>
    </source>
</evidence>
<comment type="function">
    <text evidence="6">Interacts with target proteins during translocation into the lumen of the endoplasmic reticulum. Protects unfolded target proteins against degradation and facilitate correct glycosylation.</text>
</comment>
<reference evidence="8" key="1">
    <citation type="journal article" date="2018" name="Nat. Microbiol.">
        <title>Leveraging single-cell genomics to expand the fungal tree of life.</title>
        <authorList>
            <person name="Ahrendt S.R."/>
            <person name="Quandt C.A."/>
            <person name="Ciobanu D."/>
            <person name="Clum A."/>
            <person name="Salamov A."/>
            <person name="Andreopoulos B."/>
            <person name="Cheng J.F."/>
            <person name="Woyke T."/>
            <person name="Pelin A."/>
            <person name="Henrissat B."/>
            <person name="Reynolds N.K."/>
            <person name="Benny G.L."/>
            <person name="Smith M.E."/>
            <person name="James T.Y."/>
            <person name="Grigoriev I.V."/>
        </authorList>
    </citation>
    <scope>NUCLEOTIDE SEQUENCE [LARGE SCALE GENOMIC DNA]</scope>
    <source>
        <strain evidence="8">Benny S71-1</strain>
    </source>
</reference>
<evidence type="ECO:0000313" key="7">
    <source>
        <dbReference type="EMBL" id="RKP26285.1"/>
    </source>
</evidence>
<evidence type="ECO:0000256" key="5">
    <source>
        <dbReference type="ARBA" id="ARBA00023136"/>
    </source>
</evidence>
<keyword evidence="3 6" id="KW-0256">Endoplasmic reticulum</keyword>
<dbReference type="OrthoDB" id="16679at2759"/>
<keyword evidence="4 6" id="KW-1133">Transmembrane helix</keyword>